<feature type="region of interest" description="Disordered" evidence="3">
    <location>
        <begin position="1158"/>
        <end position="1219"/>
    </location>
</feature>
<keyword evidence="2" id="KW-0963">Cytoplasm</keyword>
<feature type="region of interest" description="Disordered" evidence="3">
    <location>
        <begin position="1"/>
        <end position="24"/>
    </location>
</feature>
<feature type="compositionally biased region" description="Basic and acidic residues" evidence="3">
    <location>
        <begin position="1005"/>
        <end position="1015"/>
    </location>
</feature>
<dbReference type="PANTHER" id="PTHR12269:SF1">
    <property type="entry name" value="EUKARYOTIC TRANSLATION INITIATION FACTOR 4E TRANSPORTER"/>
    <property type="match status" value="1"/>
</dbReference>
<evidence type="ECO:0000256" key="2">
    <source>
        <dbReference type="ARBA" id="ARBA00022490"/>
    </source>
</evidence>
<reference evidence="5" key="1">
    <citation type="submission" date="2025-08" db="UniProtKB">
        <authorList>
            <consortium name="RefSeq"/>
        </authorList>
    </citation>
    <scope>IDENTIFICATION</scope>
</reference>
<dbReference type="Pfam" id="PF10477">
    <property type="entry name" value="EIF4E-T"/>
    <property type="match status" value="1"/>
</dbReference>
<organism evidence="4 5">
    <name type="scientific">Biomphalaria glabrata</name>
    <name type="common">Bloodfluke planorb</name>
    <name type="synonym">Freshwater snail</name>
    <dbReference type="NCBI Taxonomy" id="6526"/>
    <lineage>
        <taxon>Eukaryota</taxon>
        <taxon>Metazoa</taxon>
        <taxon>Spiralia</taxon>
        <taxon>Lophotrochozoa</taxon>
        <taxon>Mollusca</taxon>
        <taxon>Gastropoda</taxon>
        <taxon>Heterobranchia</taxon>
        <taxon>Euthyneura</taxon>
        <taxon>Panpulmonata</taxon>
        <taxon>Hygrophila</taxon>
        <taxon>Lymnaeoidea</taxon>
        <taxon>Planorbidae</taxon>
        <taxon>Biomphalaria</taxon>
    </lineage>
</organism>
<dbReference type="GO" id="GO:0005634">
    <property type="term" value="C:nucleus"/>
    <property type="evidence" value="ECO:0007669"/>
    <property type="project" value="TreeGrafter"/>
</dbReference>
<feature type="compositionally biased region" description="Basic and acidic residues" evidence="3">
    <location>
        <begin position="330"/>
        <end position="381"/>
    </location>
</feature>
<gene>
    <name evidence="5" type="primary">LOC106056183</name>
</gene>
<dbReference type="GO" id="GO:0003729">
    <property type="term" value="F:mRNA binding"/>
    <property type="evidence" value="ECO:0007669"/>
    <property type="project" value="TreeGrafter"/>
</dbReference>
<feature type="compositionally biased region" description="Polar residues" evidence="3">
    <location>
        <begin position="403"/>
        <end position="420"/>
    </location>
</feature>
<evidence type="ECO:0000256" key="3">
    <source>
        <dbReference type="SAM" id="MobiDB-lite"/>
    </source>
</evidence>
<dbReference type="PANTHER" id="PTHR12269">
    <property type="entry name" value="EUKARYOTIC TRANSLATION INITIATION FACTOR 4E TRANSPORTER"/>
    <property type="match status" value="1"/>
</dbReference>
<feature type="region of interest" description="Disordered" evidence="3">
    <location>
        <begin position="614"/>
        <end position="634"/>
    </location>
</feature>
<dbReference type="OMA" id="CFVNVNQ"/>
<feature type="region of interest" description="Disordered" evidence="3">
    <location>
        <begin position="76"/>
        <end position="182"/>
    </location>
</feature>
<feature type="compositionally biased region" description="Low complexity" evidence="3">
    <location>
        <begin position="1205"/>
        <end position="1219"/>
    </location>
</feature>
<name>A0A9U8E0G5_BIOGL</name>
<feature type="region of interest" description="Disordered" evidence="3">
    <location>
        <begin position="1005"/>
        <end position="1024"/>
    </location>
</feature>
<keyword evidence="4" id="KW-1185">Reference proteome</keyword>
<protein>
    <submittedName>
        <fullName evidence="5">Uncharacterized protein LOC106056183 isoform X1</fullName>
    </submittedName>
</protein>
<feature type="compositionally biased region" description="Low complexity" evidence="3">
    <location>
        <begin position="618"/>
        <end position="633"/>
    </location>
</feature>
<feature type="region of interest" description="Disordered" evidence="3">
    <location>
        <begin position="217"/>
        <end position="257"/>
    </location>
</feature>
<evidence type="ECO:0000256" key="1">
    <source>
        <dbReference type="ARBA" id="ARBA00004496"/>
    </source>
</evidence>
<evidence type="ECO:0000313" key="5">
    <source>
        <dbReference type="RefSeq" id="XP_013068252.2"/>
    </source>
</evidence>
<proteinExistence type="predicted"/>
<accession>A0A9U8E0G5</accession>
<evidence type="ECO:0000313" key="4">
    <source>
        <dbReference type="Proteomes" id="UP001165740"/>
    </source>
</evidence>
<dbReference type="InterPro" id="IPR018862">
    <property type="entry name" value="eIF4E-T"/>
</dbReference>
<sequence>MSEKTDVDQDYDDGEEHTSAGELPEYQYSRAKLLDISKSKAACARPKCLEKAYDSEDGKWDPDRWYKAKFGQSREASPLTLVDGKDRRRVPDLDRDIKRRPSINDPVERLKEEKDGIVLSPQRRSFGTGCHVQTPAYLHQLSLPEREREETKVERDRDRDRERERPPARRIGSGRIQIDRENSRDFSGLRDRFDDRDREYTWNRDRDVRDRDWDRDRDVRDRDRDVRDRDRDVRDRDRDVRDRDRDRDLRDGDWDRDKDRRFERSDRFRRASDREFPERDRRERDFRDRGDRVDRDRGFDRSGPRRKPYGRDEKEPEWFTGGPTSQNDTIELRGFEREKEEHDRDDSDSVFKNDVKKQSSPTEEKSGKESSEEASEVDIKTSQRSSPEDQQMLPVSEPEKSQLENQPSAPQPRSRTSPTNHKFDIEQILKADFQLDEDVITHGSRFSRFFVANGNGVMSSDASSIEDMLVPHDLLEDSRSSPTVPSPIPLIGPMGAMHGYLGLPQHGMHHYQEQFAGHMKDHLGPIPHNLLTMPNPAGDNNATVNEKMALPPSVTALFNSAAVGGSNACKWKPRLDCSVETLESSYYTDSAMSSTSSFSTQDAEAQLKAMLFRGPKESASSSGTASPATLPPSVQHKVKTVAELEADMHQNSAQKTVSPVIGSVNQGGDMSAFNKLLILINAGSEATHNAVNSDSQSSRPGLLPSHSEFNHAVMRNKEEQMQLLQRSLQNVPPGQQYLTHQALLATSSQQQGQTQAPTQVTIAQQFQKQQLYRQQQVAMQQAKQMGMVLKPPTTPGLPQAMSTPMTNIGVKPRAQSGGPTASSDPIYSLIQQNPTIVMKPASPAPLAALLASQQTAVPSTARVPSPLMFSQQPPLHLSAPSPIHPGQLSPRSLTVAGSTMSSPSGLRSPVLPRVLSPQELSAHAQAVMQSALIKKQLQDQNERYMKKQQERAKSPNQPILSVVKPQPAAQPILPPTPQPKGTSVDTFTPTSVLRKMHCDKAIEKEKQAQENKSETETGFMPSMHELSGVNYNDSLESNDSAVRKAEAKLVGDLSDISFLDPVNPNLVAMSNQLENLRMGQSNVLPGTLSQPMSVEEKMKLSDLAEKPGYLSLMLDKAARANQGRPIVKASPEITTDDRSMLQLHLQTLQQQHQQLMQQPPPANWTGRPVTGSSTQQPSFMAPQTSVAPPSPLQQTNKLGSGRAIVGGNSVQQQGSGPQTVNNAQSMEFMRMFEQQQQLQRRHGDNINLFYQSHTQGLNLPPPPMGPPLTHMGPPPGVGVHVTGRFPVVSTPVHSTANAVYMNQQLNRANAQRHQQFQMAMQNKTAQQQQQPRVMTPIYNMVPGPLSPHSPAGPLSPAALNATLQRVASPHGIKMNGPLQSNFNMNGGGGKGDIGGIQRWFSSDILKTQLPSMPPLPTQGSHVMTVDELERN</sequence>
<dbReference type="Proteomes" id="UP001165740">
    <property type="component" value="Chromosome 12"/>
</dbReference>
<feature type="compositionally biased region" description="Basic and acidic residues" evidence="3">
    <location>
        <begin position="106"/>
        <end position="116"/>
    </location>
</feature>
<feature type="compositionally biased region" description="Basic and acidic residues" evidence="3">
    <location>
        <begin position="271"/>
        <end position="317"/>
    </location>
</feature>
<dbReference type="GO" id="GO:0036464">
    <property type="term" value="C:cytoplasmic ribonucleoprotein granule"/>
    <property type="evidence" value="ECO:0007669"/>
    <property type="project" value="UniProtKB-ARBA"/>
</dbReference>
<feature type="compositionally biased region" description="Polar residues" evidence="3">
    <location>
        <begin position="1170"/>
        <end position="1198"/>
    </location>
</feature>
<dbReference type="KEGG" id="bgt:106056183"/>
<feature type="compositionally biased region" description="Basic and acidic residues" evidence="3">
    <location>
        <begin position="83"/>
        <end position="99"/>
    </location>
</feature>
<comment type="subcellular location">
    <subcellularLocation>
        <location evidence="1">Cytoplasm</location>
    </subcellularLocation>
</comment>
<dbReference type="OrthoDB" id="8916892at2759"/>
<dbReference type="GO" id="GO:0017148">
    <property type="term" value="P:negative regulation of translation"/>
    <property type="evidence" value="ECO:0007669"/>
    <property type="project" value="TreeGrafter"/>
</dbReference>
<feature type="compositionally biased region" description="Basic and acidic residues" evidence="3">
    <location>
        <begin position="144"/>
        <end position="167"/>
    </location>
</feature>
<dbReference type="RefSeq" id="XP_013068252.2">
    <property type="nucleotide sequence ID" value="XM_013212798.2"/>
</dbReference>
<feature type="region of interest" description="Disordered" evidence="3">
    <location>
        <begin position="271"/>
        <end position="420"/>
    </location>
</feature>
<dbReference type="GeneID" id="106056183"/>